<feature type="region of interest" description="Disordered" evidence="5">
    <location>
        <begin position="27"/>
        <end position="54"/>
    </location>
</feature>
<dbReference type="InterPro" id="IPR035896">
    <property type="entry name" value="AN1-like_Znf"/>
</dbReference>
<evidence type="ECO:0000313" key="8">
    <source>
        <dbReference type="Proteomes" id="UP000728185"/>
    </source>
</evidence>
<reference evidence="7" key="1">
    <citation type="submission" date="2019-05" db="EMBL/GenBank/DDBJ databases">
        <title>Annotation for the trematode Fasciolopsis buski.</title>
        <authorList>
            <person name="Choi Y.-J."/>
        </authorList>
    </citation>
    <scope>NUCLEOTIDE SEQUENCE</scope>
    <source>
        <strain evidence="7">HT</strain>
        <tissue evidence="7">Whole worm</tissue>
    </source>
</reference>
<dbReference type="OrthoDB" id="428577at2759"/>
<comment type="caution">
    <text evidence="7">The sequence shown here is derived from an EMBL/GenBank/DDBJ whole genome shotgun (WGS) entry which is preliminary data.</text>
</comment>
<dbReference type="InterPro" id="IPR050652">
    <property type="entry name" value="AN1_A20_ZnFinger"/>
</dbReference>
<keyword evidence="2 4" id="KW-0863">Zinc-finger</keyword>
<evidence type="ECO:0000256" key="4">
    <source>
        <dbReference type="PROSITE-ProRule" id="PRU00449"/>
    </source>
</evidence>
<dbReference type="EMBL" id="LUCM01009066">
    <property type="protein sequence ID" value="KAA0187518.1"/>
    <property type="molecule type" value="Genomic_DNA"/>
</dbReference>
<proteinExistence type="predicted"/>
<accession>A0A8E0RPQ3</accession>
<dbReference type="AlphaFoldDB" id="A0A8E0RPQ3"/>
<dbReference type="PANTHER" id="PTHR10634">
    <property type="entry name" value="AN1-TYPE ZINC FINGER PROTEIN"/>
    <property type="match status" value="1"/>
</dbReference>
<dbReference type="SUPFAM" id="SSF118310">
    <property type="entry name" value="AN1-like Zinc finger"/>
    <property type="match status" value="1"/>
</dbReference>
<feature type="compositionally biased region" description="Polar residues" evidence="5">
    <location>
        <begin position="84"/>
        <end position="99"/>
    </location>
</feature>
<keyword evidence="8" id="KW-1185">Reference proteome</keyword>
<feature type="region of interest" description="Disordered" evidence="5">
    <location>
        <begin position="77"/>
        <end position="99"/>
    </location>
</feature>
<evidence type="ECO:0000313" key="7">
    <source>
        <dbReference type="EMBL" id="KAA0187518.1"/>
    </source>
</evidence>
<dbReference type="InterPro" id="IPR000058">
    <property type="entry name" value="Znf_AN1"/>
</dbReference>
<dbReference type="GO" id="GO:0008270">
    <property type="term" value="F:zinc ion binding"/>
    <property type="evidence" value="ECO:0007669"/>
    <property type="project" value="UniProtKB-KW"/>
</dbReference>
<feature type="domain" description="AN1-type" evidence="6">
    <location>
        <begin position="97"/>
        <end position="143"/>
    </location>
</feature>
<dbReference type="PROSITE" id="PS51039">
    <property type="entry name" value="ZF_AN1"/>
    <property type="match status" value="1"/>
</dbReference>
<evidence type="ECO:0000256" key="2">
    <source>
        <dbReference type="ARBA" id="ARBA00022771"/>
    </source>
</evidence>
<dbReference type="Gene3D" id="4.10.1110.10">
    <property type="entry name" value="AN1-like Zinc finger"/>
    <property type="match status" value="1"/>
</dbReference>
<feature type="compositionally biased region" description="Basic and acidic residues" evidence="5">
    <location>
        <begin position="30"/>
        <end position="42"/>
    </location>
</feature>
<keyword evidence="3" id="KW-0862">Zinc</keyword>
<keyword evidence="1" id="KW-0479">Metal-binding</keyword>
<evidence type="ECO:0000256" key="1">
    <source>
        <dbReference type="ARBA" id="ARBA00022723"/>
    </source>
</evidence>
<sequence length="162" mass="18018">MCSKCYQEQIKHEAGIQQTSLVRPNAAELSETHDHISSRLEHPAASAETGLTTAKVPIGNPIRTRCGGTSQGFRCLKRKADSPVPQSTEGTSSASSTPRVNRCSWCRKRVGLTGFLCRCENLFCSLHRYSDQHECSYDYQAHGRIELAKANPEVRCPKIRKL</sequence>
<dbReference type="Pfam" id="PF01428">
    <property type="entry name" value="zf-AN1"/>
    <property type="match status" value="1"/>
</dbReference>
<evidence type="ECO:0000256" key="3">
    <source>
        <dbReference type="ARBA" id="ARBA00022833"/>
    </source>
</evidence>
<organism evidence="7 8">
    <name type="scientific">Fasciolopsis buskii</name>
    <dbReference type="NCBI Taxonomy" id="27845"/>
    <lineage>
        <taxon>Eukaryota</taxon>
        <taxon>Metazoa</taxon>
        <taxon>Spiralia</taxon>
        <taxon>Lophotrochozoa</taxon>
        <taxon>Platyhelminthes</taxon>
        <taxon>Trematoda</taxon>
        <taxon>Digenea</taxon>
        <taxon>Plagiorchiida</taxon>
        <taxon>Echinostomata</taxon>
        <taxon>Echinostomatoidea</taxon>
        <taxon>Fasciolidae</taxon>
        <taxon>Fasciolopsis</taxon>
    </lineage>
</organism>
<dbReference type="FunFam" id="4.10.1110.10:FF:000001">
    <property type="entry name" value="Zinc finger AN1-type containing 6"/>
    <property type="match status" value="1"/>
</dbReference>
<name>A0A8E0RPQ3_9TREM</name>
<evidence type="ECO:0000256" key="5">
    <source>
        <dbReference type="SAM" id="MobiDB-lite"/>
    </source>
</evidence>
<protein>
    <submittedName>
        <fullName evidence="7">Zinc finger A20 and AN1 domain-containing stress-associated protein 4</fullName>
    </submittedName>
</protein>
<dbReference type="SMART" id="SM00154">
    <property type="entry name" value="ZnF_AN1"/>
    <property type="match status" value="1"/>
</dbReference>
<evidence type="ECO:0000259" key="6">
    <source>
        <dbReference type="PROSITE" id="PS51039"/>
    </source>
</evidence>
<dbReference type="Proteomes" id="UP000728185">
    <property type="component" value="Unassembled WGS sequence"/>
</dbReference>
<gene>
    <name evidence="7" type="ORF">FBUS_02999</name>
</gene>